<protein>
    <submittedName>
        <fullName evidence="2">Secreted protein hcp</fullName>
    </submittedName>
    <submittedName>
        <fullName evidence="1">Type VI secretion protein</fullName>
    </submittedName>
</protein>
<reference evidence="2 4" key="3">
    <citation type="submission" date="2018-06" db="EMBL/GenBank/DDBJ databases">
        <authorList>
            <consortium name="Pathogen Informatics"/>
            <person name="Doyle S."/>
        </authorList>
    </citation>
    <scope>NUCLEOTIDE SEQUENCE [LARGE SCALE GENOMIC DNA]</scope>
    <source>
        <strain evidence="2 4">NCTC13159</strain>
    </source>
</reference>
<dbReference type="KEGG" id="ppul:RO07_20940"/>
<dbReference type="EMBL" id="CP010310">
    <property type="protein sequence ID" value="AJC22337.1"/>
    <property type="molecule type" value="Genomic_DNA"/>
</dbReference>
<dbReference type="RefSeq" id="WP_039411123.1">
    <property type="nucleotide sequence ID" value="NZ_CP010310.2"/>
</dbReference>
<keyword evidence="3" id="KW-1185">Reference proteome</keyword>
<evidence type="ECO:0000313" key="3">
    <source>
        <dbReference type="Proteomes" id="UP000035086"/>
    </source>
</evidence>
<gene>
    <name evidence="2" type="primary">hcpA</name>
    <name evidence="2" type="ORF">NCTC13159_00004</name>
    <name evidence="1" type="ORF">RO07_20940</name>
</gene>
<sequence length="161" mass="18133">MPMPCYLSLTGDKQGKIEGSCDVRGHEGKILVQAMKLRVELPKNEQTGAPSSVRRHVGMSIVKEIDKSSPKLFQALCSGEQMSEVLLEFWRFTPGGTEEKYYTIKLQNAAVFEAEDWVPNVLLPENGKMGHMESIGLSYQKIVWTWIKDGIESEDSWTAPR</sequence>
<dbReference type="InterPro" id="IPR052947">
    <property type="entry name" value="T6SS_Hcp1_domain"/>
</dbReference>
<proteinExistence type="predicted"/>
<dbReference type="InterPro" id="IPR036624">
    <property type="entry name" value="Hcp1-lik_sf"/>
</dbReference>
<accession>A0AAJ4Z863</accession>
<evidence type="ECO:0000313" key="2">
    <source>
        <dbReference type="EMBL" id="SUA88555.1"/>
    </source>
</evidence>
<dbReference type="EMBL" id="UGSJ01000001">
    <property type="protein sequence ID" value="SUA88555.1"/>
    <property type="molecule type" value="Genomic_DNA"/>
</dbReference>
<evidence type="ECO:0000313" key="1">
    <source>
        <dbReference type="EMBL" id="AJC22337.1"/>
    </source>
</evidence>
<dbReference type="Proteomes" id="UP000035086">
    <property type="component" value="Chromosome"/>
</dbReference>
<dbReference type="SUPFAM" id="SSF141452">
    <property type="entry name" value="Hcp1-like"/>
    <property type="match status" value="1"/>
</dbReference>
<evidence type="ECO:0000313" key="4">
    <source>
        <dbReference type="Proteomes" id="UP000254589"/>
    </source>
</evidence>
<reference evidence="1" key="2">
    <citation type="submission" date="2016-11" db="EMBL/GenBank/DDBJ databases">
        <title>Complete Genome Sequencing of Pandoraea pulmonicola DSM 16583.</title>
        <authorList>
            <person name="Chan K.-G."/>
        </authorList>
    </citation>
    <scope>NUCLEOTIDE SEQUENCE</scope>
    <source>
        <strain evidence="1">DSM 16583</strain>
    </source>
</reference>
<dbReference type="InterPro" id="IPR008514">
    <property type="entry name" value="T6SS_Hcp"/>
</dbReference>
<dbReference type="Gene3D" id="2.30.110.20">
    <property type="entry name" value="Hcp1-like"/>
    <property type="match status" value="1"/>
</dbReference>
<dbReference type="PANTHER" id="PTHR34319">
    <property type="entry name" value="MAJOR EXPORTED PROTEIN"/>
    <property type="match status" value="1"/>
</dbReference>
<reference evidence="3" key="1">
    <citation type="submission" date="2014-12" db="EMBL/GenBank/DDBJ databases">
        <title>Complete Genome Sequencing of Pandoraea pulmonicola DSM 16583.</title>
        <authorList>
            <person name="Chan K.-G."/>
        </authorList>
    </citation>
    <scope>NUCLEOTIDE SEQUENCE [LARGE SCALE GENOMIC DNA]</scope>
    <source>
        <strain evidence="3">DSM 16583</strain>
    </source>
</reference>
<dbReference type="AlphaFoldDB" id="A0AAJ4Z863"/>
<dbReference type="PANTHER" id="PTHR34319:SF6">
    <property type="entry name" value="MAJOR EXPORTED PROTEIN"/>
    <property type="match status" value="1"/>
</dbReference>
<organism evidence="2 4">
    <name type="scientific">Pandoraea pulmonicola</name>
    <dbReference type="NCBI Taxonomy" id="93221"/>
    <lineage>
        <taxon>Bacteria</taxon>
        <taxon>Pseudomonadati</taxon>
        <taxon>Pseudomonadota</taxon>
        <taxon>Betaproteobacteria</taxon>
        <taxon>Burkholderiales</taxon>
        <taxon>Burkholderiaceae</taxon>
        <taxon>Pandoraea</taxon>
    </lineage>
</organism>
<dbReference type="Proteomes" id="UP000254589">
    <property type="component" value="Unassembled WGS sequence"/>
</dbReference>
<dbReference type="Pfam" id="PF05638">
    <property type="entry name" value="T6SS_HCP"/>
    <property type="match status" value="1"/>
</dbReference>
<dbReference type="NCBIfam" id="TIGR03344">
    <property type="entry name" value="VI_effect_Hcp1"/>
    <property type="match status" value="1"/>
</dbReference>
<name>A0AAJ4Z863_PANPU</name>